<evidence type="ECO:0000313" key="2">
    <source>
        <dbReference type="Proteomes" id="UP000323597"/>
    </source>
</evidence>
<accession>A0A5D2Y6G6</accession>
<dbReference type="InterPro" id="IPR036397">
    <property type="entry name" value="RNaseH_sf"/>
</dbReference>
<keyword evidence="2" id="KW-1185">Reference proteome</keyword>
<organism evidence="1 2">
    <name type="scientific">Gossypium mustelinum</name>
    <name type="common">Cotton</name>
    <name type="synonym">Gossypium caicoense</name>
    <dbReference type="NCBI Taxonomy" id="34275"/>
    <lineage>
        <taxon>Eukaryota</taxon>
        <taxon>Viridiplantae</taxon>
        <taxon>Streptophyta</taxon>
        <taxon>Embryophyta</taxon>
        <taxon>Tracheophyta</taxon>
        <taxon>Spermatophyta</taxon>
        <taxon>Magnoliopsida</taxon>
        <taxon>eudicotyledons</taxon>
        <taxon>Gunneridae</taxon>
        <taxon>Pentapetalae</taxon>
        <taxon>rosids</taxon>
        <taxon>malvids</taxon>
        <taxon>Malvales</taxon>
        <taxon>Malvaceae</taxon>
        <taxon>Malvoideae</taxon>
        <taxon>Gossypium</taxon>
    </lineage>
</organism>
<dbReference type="AlphaFoldDB" id="A0A5D2Y6G6"/>
<evidence type="ECO:0000313" key="1">
    <source>
        <dbReference type="EMBL" id="TYJ21579.1"/>
    </source>
</evidence>
<dbReference type="Gene3D" id="3.30.420.10">
    <property type="entry name" value="Ribonuclease H-like superfamily/Ribonuclease H"/>
    <property type="match status" value="1"/>
</dbReference>
<dbReference type="Proteomes" id="UP000323597">
    <property type="component" value="Chromosome A08"/>
</dbReference>
<dbReference type="GO" id="GO:0003676">
    <property type="term" value="F:nucleic acid binding"/>
    <property type="evidence" value="ECO:0007669"/>
    <property type="project" value="InterPro"/>
</dbReference>
<proteinExistence type="predicted"/>
<sequence length="72" mass="8217">MPCNVHRFVSECSIFQQMKDSSLRPVGLLLPFLIRTLVFEDISMDFITGLPPSWGKATIMVVIDRVSKYGHF</sequence>
<gene>
    <name evidence="1" type="ORF">E1A91_A08G072400v1</name>
</gene>
<protein>
    <submittedName>
        <fullName evidence="1">Uncharacterized protein</fullName>
    </submittedName>
</protein>
<name>A0A5D2Y6G6_GOSMU</name>
<reference evidence="1 2" key="1">
    <citation type="submission" date="2019-07" db="EMBL/GenBank/DDBJ databases">
        <title>WGS assembly of Gossypium mustelinum.</title>
        <authorList>
            <person name="Chen Z.J."/>
            <person name="Sreedasyam A."/>
            <person name="Ando A."/>
            <person name="Song Q."/>
            <person name="De L."/>
            <person name="Hulse-Kemp A."/>
            <person name="Ding M."/>
            <person name="Ye W."/>
            <person name="Kirkbride R."/>
            <person name="Jenkins J."/>
            <person name="Plott C."/>
            <person name="Lovell J."/>
            <person name="Lin Y.-M."/>
            <person name="Vaughn R."/>
            <person name="Liu B."/>
            <person name="Li W."/>
            <person name="Simpson S."/>
            <person name="Scheffler B."/>
            <person name="Saski C."/>
            <person name="Grover C."/>
            <person name="Hu G."/>
            <person name="Conover J."/>
            <person name="Carlson J."/>
            <person name="Shu S."/>
            <person name="Boston L."/>
            <person name="Williams M."/>
            <person name="Peterson D."/>
            <person name="Mcgee K."/>
            <person name="Jones D."/>
            <person name="Wendel J."/>
            <person name="Stelly D."/>
            <person name="Grimwood J."/>
            <person name="Schmutz J."/>
        </authorList>
    </citation>
    <scope>NUCLEOTIDE SEQUENCE [LARGE SCALE GENOMIC DNA]</scope>
    <source>
        <strain evidence="1">1408120.09</strain>
    </source>
</reference>
<dbReference type="EMBL" id="CM017643">
    <property type="protein sequence ID" value="TYJ21579.1"/>
    <property type="molecule type" value="Genomic_DNA"/>
</dbReference>